<dbReference type="AlphaFoldDB" id="A0A5B7FEN6"/>
<evidence type="ECO:0000313" key="1">
    <source>
        <dbReference type="EMBL" id="MPC43806.1"/>
    </source>
</evidence>
<reference evidence="1 2" key="1">
    <citation type="submission" date="2019-05" db="EMBL/GenBank/DDBJ databases">
        <title>Another draft genome of Portunus trituberculatus and its Hox gene families provides insights of decapod evolution.</title>
        <authorList>
            <person name="Jeong J.-H."/>
            <person name="Song I."/>
            <person name="Kim S."/>
            <person name="Choi T."/>
            <person name="Kim D."/>
            <person name="Ryu S."/>
            <person name="Kim W."/>
        </authorList>
    </citation>
    <scope>NUCLEOTIDE SEQUENCE [LARGE SCALE GENOMIC DNA]</scope>
    <source>
        <tissue evidence="1">Muscle</tissue>
    </source>
</reference>
<gene>
    <name evidence="1" type="ORF">E2C01_037459</name>
</gene>
<protein>
    <submittedName>
        <fullName evidence="1">Uncharacterized protein</fullName>
    </submittedName>
</protein>
<dbReference type="EMBL" id="VSRR010006002">
    <property type="protein sequence ID" value="MPC43806.1"/>
    <property type="molecule type" value="Genomic_DNA"/>
</dbReference>
<organism evidence="1 2">
    <name type="scientific">Portunus trituberculatus</name>
    <name type="common">Swimming crab</name>
    <name type="synonym">Neptunus trituberculatus</name>
    <dbReference type="NCBI Taxonomy" id="210409"/>
    <lineage>
        <taxon>Eukaryota</taxon>
        <taxon>Metazoa</taxon>
        <taxon>Ecdysozoa</taxon>
        <taxon>Arthropoda</taxon>
        <taxon>Crustacea</taxon>
        <taxon>Multicrustacea</taxon>
        <taxon>Malacostraca</taxon>
        <taxon>Eumalacostraca</taxon>
        <taxon>Eucarida</taxon>
        <taxon>Decapoda</taxon>
        <taxon>Pleocyemata</taxon>
        <taxon>Brachyura</taxon>
        <taxon>Eubrachyura</taxon>
        <taxon>Portunoidea</taxon>
        <taxon>Portunidae</taxon>
        <taxon>Portuninae</taxon>
        <taxon>Portunus</taxon>
    </lineage>
</organism>
<evidence type="ECO:0000313" key="2">
    <source>
        <dbReference type="Proteomes" id="UP000324222"/>
    </source>
</evidence>
<dbReference type="Proteomes" id="UP000324222">
    <property type="component" value="Unassembled WGS sequence"/>
</dbReference>
<name>A0A5B7FEN6_PORTR</name>
<keyword evidence="2" id="KW-1185">Reference proteome</keyword>
<sequence>MLGVSPRRSAIRIAKLKASSPGWSVKGKEIQSWWRTMKSPRMETSTK</sequence>
<comment type="caution">
    <text evidence="1">The sequence shown here is derived from an EMBL/GenBank/DDBJ whole genome shotgun (WGS) entry which is preliminary data.</text>
</comment>
<accession>A0A5B7FEN6</accession>
<proteinExistence type="predicted"/>